<evidence type="ECO:0000256" key="7">
    <source>
        <dbReference type="SAM" id="Phobius"/>
    </source>
</evidence>
<dbReference type="InterPro" id="IPR000917">
    <property type="entry name" value="Sulfatase_N"/>
</dbReference>
<evidence type="ECO:0000313" key="9">
    <source>
        <dbReference type="EMBL" id="CYV40202.1"/>
    </source>
</evidence>
<reference evidence="9 10" key="1">
    <citation type="submission" date="2016-02" db="EMBL/GenBank/DDBJ databases">
        <authorList>
            <consortium name="Pathogen Informatics"/>
        </authorList>
    </citation>
    <scope>NUCLEOTIDE SEQUENCE [LARGE SCALE GENOMIC DNA]</scope>
    <source>
        <strain evidence="9 10">LSS69</strain>
    </source>
</reference>
<sequence>MIATYKRLMKEYALYVLLSKYLFAVLLSIMGFKNHKDWTYILVTVLEVVSIATFSNILIKEKKPAAYIVNSLLLMIVNVQNMVLFFGGSFTTLVMVTNLESLESLSGHSASIVFGTICILIFTFLPVTYVKTRKINWSTVLSSSLLVELIVTLMSGNIYSPIFGVYQLAADSYEYQQDLAKIANAPNVTDFFYRKAIQNARSKPTNLSATPNVVLIFVEGLSQNIVEDERGIMPNLKEFQESSLSFENYYNHTFATYRGLIGQLYSGYQLDNYESNTLTSIQGILGDKGYQTTFINTEPNNTQFTSYLESFNFDTIVNENSLAKGPNGSLTDQAALELLYDTIEGQLSQKTPFFTAIYTYGTHMTFNSDDKKFEDGKNILLNRFYNFDHYFSQFLEKFNNNPAFDNTILVFTTDHATFADKDFIAAYPSYNRENQDVDRVPFIVYHKGILAEKKDVEGRNSLDLVPTLLDYMDISEPNYFLGESLFYYKENNNSYDTVFFDNAYLLSTDYGNIQPLSETNEETVKVLLQKYFAAKQQKPNIP</sequence>
<dbReference type="GO" id="GO:0005886">
    <property type="term" value="C:plasma membrane"/>
    <property type="evidence" value="ECO:0007669"/>
    <property type="project" value="UniProtKB-SubCell"/>
</dbReference>
<keyword evidence="3" id="KW-1003">Cell membrane</keyword>
<dbReference type="SUPFAM" id="SSF53649">
    <property type="entry name" value="Alkaline phosphatase-like"/>
    <property type="match status" value="1"/>
</dbReference>
<name>A0A116MCK9_STRSU</name>
<keyword evidence="9" id="KW-0808">Transferase</keyword>
<organism evidence="9 10">
    <name type="scientific">Streptococcus suis</name>
    <dbReference type="NCBI Taxonomy" id="1307"/>
    <lineage>
        <taxon>Bacteria</taxon>
        <taxon>Bacillati</taxon>
        <taxon>Bacillota</taxon>
        <taxon>Bacilli</taxon>
        <taxon>Lactobacillales</taxon>
        <taxon>Streptococcaceae</taxon>
        <taxon>Streptococcus</taxon>
    </lineage>
</organism>
<dbReference type="Proteomes" id="UP000071533">
    <property type="component" value="Unassembled WGS sequence"/>
</dbReference>
<dbReference type="PANTHER" id="PTHR47371">
    <property type="entry name" value="LIPOTEICHOIC ACID SYNTHASE"/>
    <property type="match status" value="1"/>
</dbReference>
<evidence type="ECO:0000256" key="3">
    <source>
        <dbReference type="ARBA" id="ARBA00022475"/>
    </source>
</evidence>
<dbReference type="InterPro" id="IPR017850">
    <property type="entry name" value="Alkaline_phosphatase_core_sf"/>
</dbReference>
<dbReference type="AlphaFoldDB" id="A0A116MCK9"/>
<comment type="subcellular location">
    <subcellularLocation>
        <location evidence="1">Cell membrane</location>
        <topology evidence="1">Multi-pass membrane protein</topology>
    </subcellularLocation>
</comment>
<keyword evidence="6 7" id="KW-0472">Membrane</keyword>
<dbReference type="Pfam" id="PF00884">
    <property type="entry name" value="Sulfatase"/>
    <property type="match status" value="1"/>
</dbReference>
<keyword evidence="5 7" id="KW-1133">Transmembrane helix</keyword>
<dbReference type="PANTHER" id="PTHR47371:SF3">
    <property type="entry name" value="PHOSPHOGLYCEROL TRANSFERASE I"/>
    <property type="match status" value="1"/>
</dbReference>
<evidence type="ECO:0000256" key="5">
    <source>
        <dbReference type="ARBA" id="ARBA00022989"/>
    </source>
</evidence>
<evidence type="ECO:0000313" key="10">
    <source>
        <dbReference type="Proteomes" id="UP000071533"/>
    </source>
</evidence>
<dbReference type="EMBL" id="FIHS01000014">
    <property type="protein sequence ID" value="CYV40202.1"/>
    <property type="molecule type" value="Genomic_DNA"/>
</dbReference>
<feature type="transmembrane region" description="Helical" evidence="7">
    <location>
        <begin position="12"/>
        <end position="32"/>
    </location>
</feature>
<gene>
    <name evidence="9" type="ORF">ERS132431_01252</name>
</gene>
<dbReference type="RefSeq" id="WP_228477148.1">
    <property type="nucleotide sequence ID" value="NZ_CEHX01000110.1"/>
</dbReference>
<evidence type="ECO:0000259" key="8">
    <source>
        <dbReference type="Pfam" id="PF00884"/>
    </source>
</evidence>
<evidence type="ECO:0000256" key="1">
    <source>
        <dbReference type="ARBA" id="ARBA00004651"/>
    </source>
</evidence>
<feature type="domain" description="Sulfatase N-terminal" evidence="8">
    <location>
        <begin position="211"/>
        <end position="474"/>
    </location>
</feature>
<dbReference type="Gene3D" id="3.40.720.10">
    <property type="entry name" value="Alkaline Phosphatase, subunit A"/>
    <property type="match status" value="1"/>
</dbReference>
<protein>
    <submittedName>
        <fullName evidence="9">Phosphoglycerol transferase I</fullName>
    </submittedName>
</protein>
<feature type="transmembrane region" description="Helical" evidence="7">
    <location>
        <begin position="137"/>
        <end position="159"/>
    </location>
</feature>
<dbReference type="GO" id="GO:0016740">
    <property type="term" value="F:transferase activity"/>
    <property type="evidence" value="ECO:0007669"/>
    <property type="project" value="UniProtKB-KW"/>
</dbReference>
<evidence type="ECO:0000256" key="2">
    <source>
        <dbReference type="ARBA" id="ARBA00004936"/>
    </source>
</evidence>
<accession>A0A116MCK9</accession>
<dbReference type="InterPro" id="IPR050448">
    <property type="entry name" value="OpgB/LTA_synthase_biosynth"/>
</dbReference>
<evidence type="ECO:0000256" key="4">
    <source>
        <dbReference type="ARBA" id="ARBA00022692"/>
    </source>
</evidence>
<evidence type="ECO:0000256" key="6">
    <source>
        <dbReference type="ARBA" id="ARBA00023136"/>
    </source>
</evidence>
<proteinExistence type="predicted"/>
<feature type="transmembrane region" description="Helical" evidence="7">
    <location>
        <begin position="38"/>
        <end position="59"/>
    </location>
</feature>
<feature type="transmembrane region" description="Helical" evidence="7">
    <location>
        <begin position="108"/>
        <end position="130"/>
    </location>
</feature>
<keyword evidence="4 7" id="KW-0812">Transmembrane</keyword>
<comment type="pathway">
    <text evidence="2">Cell wall biogenesis; lipoteichoic acid biosynthesis.</text>
</comment>
<feature type="transmembrane region" description="Helical" evidence="7">
    <location>
        <begin position="71"/>
        <end position="96"/>
    </location>
</feature>